<dbReference type="FunFam" id="3.10.20.370:FF:000001">
    <property type="entry name" value="Retrovirus-related Pol polyprotein from transposon 17.6-like protein"/>
    <property type="match status" value="1"/>
</dbReference>
<dbReference type="GO" id="GO:0042575">
    <property type="term" value="C:DNA polymerase complex"/>
    <property type="evidence" value="ECO:0007669"/>
    <property type="project" value="UniProtKB-ARBA"/>
</dbReference>
<dbReference type="OrthoDB" id="5868531at2759"/>
<evidence type="ECO:0000256" key="8">
    <source>
        <dbReference type="SAM" id="MobiDB-lite"/>
    </source>
</evidence>
<reference evidence="12" key="1">
    <citation type="submission" date="2011-07" db="EMBL/GenBank/DDBJ databases">
        <authorList>
            <consortium name="Caenorhabditis brenneri Sequencing and Analysis Consortium"/>
            <person name="Wilson R.K."/>
        </authorList>
    </citation>
    <scope>NUCLEOTIDE SEQUENCE [LARGE SCALE GENOMIC DNA]</scope>
    <source>
        <strain evidence="12">PB2801</strain>
    </source>
</reference>
<evidence type="ECO:0000256" key="3">
    <source>
        <dbReference type="ARBA" id="ARBA00022695"/>
    </source>
</evidence>
<keyword evidence="3" id="KW-0548">Nucleotidyltransferase</keyword>
<keyword evidence="2" id="KW-0808">Transferase</keyword>
<feature type="domain" description="Integrase catalytic" evidence="10">
    <location>
        <begin position="627"/>
        <end position="786"/>
    </location>
</feature>
<dbReference type="Pfam" id="PF17917">
    <property type="entry name" value="RT_RNaseH"/>
    <property type="match status" value="1"/>
</dbReference>
<dbReference type="InterPro" id="IPR041588">
    <property type="entry name" value="Integrase_H2C2"/>
</dbReference>
<dbReference type="InterPro" id="IPR001584">
    <property type="entry name" value="Integrase_cat-core"/>
</dbReference>
<feature type="compositionally biased region" description="Acidic residues" evidence="8">
    <location>
        <begin position="902"/>
        <end position="919"/>
    </location>
</feature>
<sequence>FVKNIHVEQTSLNHENRQKLVEMVLRLKEAFFNEDGKMGKFNGPIQHEIVVDKPLPKPRRSRIPYGKREEVRRQIEKLQQQDLIEKSLSTFTNNVVLVKKKDSSFRFTVDYRQLNTATKKINYLIPHVAEILDLAAGSFIFSAFDFISGFFQVNLREKDRALTAFSDGEETWQFKVMPMGLCGAPYTFQKIAQYLQRMTKARIFCYLDDILLVSPSEEQHLVDIQELLQRIIDCGLKLKLEKCEFARIELPFLGYVVGRDGLKPNPIKVAAIRDYPIPTTPTGVRVFLGMIGYFRRFIRNFAEVAAGLHDLTKKDHDFIWQEEHQAAFEALKTALMSPPILVGPDLTRPYIMETDASSMAISAILLQKNKEDQVQAISYASRKLGPAERNYPPIEAEALAVVFGLQYYRQYILGSHVTVITDHKPLTSLMYNKNACGRLLKYQMSIQEFDAEIVYRAGRQNVVADALSRYTFDEVNEPKAVQVVQLEEEVAGISLQDVKDAQEDTNWIMEAKRSIMDQDTSRKGTNWRNRFAVLEGTVRQKAKNGEFPFVIPRDHPLKEQVIKRFHESKLHAAHLGAAKTLVLIKQFFFWTKMEVDVQQAIRGCLKCQKRKTNPHSTTKEEIGPVEQFEQPAQAWHLDHVGPLPITEQGHRYILVARDPFSRYLITAPTQTVGAEETTELFIKRVVSVQGTPKQVTTDAGTAFTSILFRQTLSRFGIEHRVSAPYHHESNGIVERINRTLEECLSAFVNETQTDWDQHLEFVTWAINAAPCGPIKTTPFQVMFGRKPTLPENNLLGPRTRIQSDYQTTLEARLESLWSLIKKRNEEVQHLQKRCKEREVAVGDQILVQREKPKNKLAPKLKGPFVVKAVSGKNVKFEKNGKEMLAHKNDTRKWKSEEPPKEDSEESEGPLKEDSEDENEGSTKEDGGESSDKKILTPRRSERLRMKERKTTE</sequence>
<name>G0PJJ1_CAEBE</name>
<evidence type="ECO:0000256" key="1">
    <source>
        <dbReference type="ARBA" id="ARBA00012493"/>
    </source>
</evidence>
<feature type="region of interest" description="Disordered" evidence="8">
    <location>
        <begin position="877"/>
        <end position="952"/>
    </location>
</feature>
<dbReference type="Gene3D" id="3.30.70.270">
    <property type="match status" value="2"/>
</dbReference>
<feature type="non-terminal residue" evidence="11">
    <location>
        <position position="1"/>
    </location>
</feature>
<dbReference type="CDD" id="cd09274">
    <property type="entry name" value="RNase_HI_RT_Ty3"/>
    <property type="match status" value="1"/>
</dbReference>
<evidence type="ECO:0000256" key="5">
    <source>
        <dbReference type="ARBA" id="ARBA00022759"/>
    </source>
</evidence>
<evidence type="ECO:0000259" key="9">
    <source>
        <dbReference type="PROSITE" id="PS50878"/>
    </source>
</evidence>
<dbReference type="GO" id="GO:0004519">
    <property type="term" value="F:endonuclease activity"/>
    <property type="evidence" value="ECO:0007669"/>
    <property type="project" value="UniProtKB-KW"/>
</dbReference>
<protein>
    <recommendedName>
        <fullName evidence="1">RNA-directed DNA polymerase</fullName>
        <ecNumber evidence="1">2.7.7.49</ecNumber>
    </recommendedName>
</protein>
<dbReference type="InterPro" id="IPR043128">
    <property type="entry name" value="Rev_trsase/Diguanyl_cyclase"/>
</dbReference>
<keyword evidence="6" id="KW-0378">Hydrolase</keyword>
<dbReference type="STRING" id="135651.G0PJJ1"/>
<dbReference type="EC" id="2.7.7.49" evidence="1"/>
<dbReference type="PANTHER" id="PTHR37984">
    <property type="entry name" value="PROTEIN CBG26694"/>
    <property type="match status" value="1"/>
</dbReference>
<dbReference type="GO" id="GO:0015074">
    <property type="term" value="P:DNA integration"/>
    <property type="evidence" value="ECO:0007669"/>
    <property type="project" value="InterPro"/>
</dbReference>
<keyword evidence="4" id="KW-0540">Nuclease</keyword>
<organism evidence="12">
    <name type="scientific">Caenorhabditis brenneri</name>
    <name type="common">Nematode worm</name>
    <dbReference type="NCBI Taxonomy" id="135651"/>
    <lineage>
        <taxon>Eukaryota</taxon>
        <taxon>Metazoa</taxon>
        <taxon>Ecdysozoa</taxon>
        <taxon>Nematoda</taxon>
        <taxon>Chromadorea</taxon>
        <taxon>Rhabditida</taxon>
        <taxon>Rhabditina</taxon>
        <taxon>Rhabditomorpha</taxon>
        <taxon>Rhabditoidea</taxon>
        <taxon>Rhabditidae</taxon>
        <taxon>Peloderinae</taxon>
        <taxon>Caenorhabditis</taxon>
    </lineage>
</organism>
<dbReference type="PANTHER" id="PTHR37984:SF5">
    <property type="entry name" value="PROTEIN NYNRIN-LIKE"/>
    <property type="match status" value="1"/>
</dbReference>
<dbReference type="Gene3D" id="3.30.420.10">
    <property type="entry name" value="Ribonuclease H-like superfamily/Ribonuclease H"/>
    <property type="match status" value="1"/>
</dbReference>
<dbReference type="InterPro" id="IPR036397">
    <property type="entry name" value="RNaseH_sf"/>
</dbReference>
<dbReference type="InParanoid" id="G0PJJ1"/>
<dbReference type="InterPro" id="IPR012337">
    <property type="entry name" value="RNaseH-like_sf"/>
</dbReference>
<dbReference type="GO" id="GO:0003676">
    <property type="term" value="F:nucleic acid binding"/>
    <property type="evidence" value="ECO:0007669"/>
    <property type="project" value="InterPro"/>
</dbReference>
<dbReference type="PROSITE" id="PS50994">
    <property type="entry name" value="INTEGRASE"/>
    <property type="match status" value="1"/>
</dbReference>
<feature type="compositionally biased region" description="Basic and acidic residues" evidence="8">
    <location>
        <begin position="877"/>
        <end position="901"/>
    </location>
</feature>
<dbReference type="SUPFAM" id="SSF53098">
    <property type="entry name" value="Ribonuclease H-like"/>
    <property type="match status" value="1"/>
</dbReference>
<evidence type="ECO:0000313" key="11">
    <source>
        <dbReference type="EMBL" id="EGT59782.1"/>
    </source>
</evidence>
<evidence type="ECO:0000313" key="12">
    <source>
        <dbReference type="Proteomes" id="UP000008068"/>
    </source>
</evidence>
<evidence type="ECO:0000256" key="7">
    <source>
        <dbReference type="ARBA" id="ARBA00022918"/>
    </source>
</evidence>
<dbReference type="HOGENOM" id="CLU_000384_37_0_1"/>
<feature type="compositionally biased region" description="Basic and acidic residues" evidence="8">
    <location>
        <begin position="920"/>
        <end position="952"/>
    </location>
</feature>
<dbReference type="GO" id="GO:0003964">
    <property type="term" value="F:RNA-directed DNA polymerase activity"/>
    <property type="evidence" value="ECO:0007669"/>
    <property type="project" value="UniProtKB-KW"/>
</dbReference>
<feature type="domain" description="Reverse transcriptase" evidence="9">
    <location>
        <begin position="79"/>
        <end position="257"/>
    </location>
</feature>
<dbReference type="Gene3D" id="3.10.10.10">
    <property type="entry name" value="HIV Type 1 Reverse Transcriptase, subunit A, domain 1"/>
    <property type="match status" value="1"/>
</dbReference>
<evidence type="ECO:0000259" key="10">
    <source>
        <dbReference type="PROSITE" id="PS50994"/>
    </source>
</evidence>
<dbReference type="AlphaFoldDB" id="G0PJJ1"/>
<proteinExistence type="predicted"/>
<dbReference type="InterPro" id="IPR041373">
    <property type="entry name" value="RT_RNaseH"/>
</dbReference>
<dbReference type="PROSITE" id="PS50878">
    <property type="entry name" value="RT_POL"/>
    <property type="match status" value="1"/>
</dbReference>
<dbReference type="CDD" id="cd01647">
    <property type="entry name" value="RT_LTR"/>
    <property type="match status" value="1"/>
</dbReference>
<keyword evidence="7" id="KW-0695">RNA-directed DNA polymerase</keyword>
<keyword evidence="12" id="KW-1185">Reference proteome</keyword>
<dbReference type="InterPro" id="IPR043502">
    <property type="entry name" value="DNA/RNA_pol_sf"/>
</dbReference>
<dbReference type="SUPFAM" id="SSF56672">
    <property type="entry name" value="DNA/RNA polymerases"/>
    <property type="match status" value="1"/>
</dbReference>
<dbReference type="FunFam" id="3.30.420.10:FF:000032">
    <property type="entry name" value="Retrovirus-related Pol polyprotein from transposon 297-like Protein"/>
    <property type="match status" value="1"/>
</dbReference>
<dbReference type="InterPro" id="IPR000477">
    <property type="entry name" value="RT_dom"/>
</dbReference>
<dbReference type="FunFam" id="3.30.70.270:FF:000026">
    <property type="entry name" value="Transposon Ty3-G Gag-Pol polyprotein"/>
    <property type="match status" value="1"/>
</dbReference>
<evidence type="ECO:0000256" key="6">
    <source>
        <dbReference type="ARBA" id="ARBA00022801"/>
    </source>
</evidence>
<dbReference type="Proteomes" id="UP000008068">
    <property type="component" value="Unassembled WGS sequence"/>
</dbReference>
<evidence type="ECO:0000256" key="2">
    <source>
        <dbReference type="ARBA" id="ARBA00022679"/>
    </source>
</evidence>
<evidence type="ECO:0000256" key="4">
    <source>
        <dbReference type="ARBA" id="ARBA00022722"/>
    </source>
</evidence>
<keyword evidence="5" id="KW-0255">Endonuclease</keyword>
<dbReference type="Gene3D" id="1.10.340.70">
    <property type="match status" value="1"/>
</dbReference>
<dbReference type="Gene3D" id="2.30.30.850">
    <property type="match status" value="1"/>
</dbReference>
<gene>
    <name evidence="11" type="ORF">CAEBREN_32294</name>
</gene>
<dbReference type="Pfam" id="PF00078">
    <property type="entry name" value="RVT_1"/>
    <property type="match status" value="1"/>
</dbReference>
<dbReference type="EMBL" id="GL380703">
    <property type="protein sequence ID" value="EGT59782.1"/>
    <property type="molecule type" value="Genomic_DNA"/>
</dbReference>
<accession>G0PJJ1</accession>
<dbReference type="Pfam" id="PF00665">
    <property type="entry name" value="rve"/>
    <property type="match status" value="1"/>
</dbReference>
<dbReference type="eggNOG" id="KOG0017">
    <property type="taxonomic scope" value="Eukaryota"/>
</dbReference>
<dbReference type="Pfam" id="PF17921">
    <property type="entry name" value="Integrase_H2C2"/>
    <property type="match status" value="1"/>
</dbReference>
<dbReference type="InterPro" id="IPR050951">
    <property type="entry name" value="Retrovirus_Pol_polyprotein"/>
</dbReference>